<reference evidence="2" key="1">
    <citation type="submission" date="2018-10" db="EMBL/GenBank/DDBJ databases">
        <title>Effector identification in a new, highly contiguous assembly of the strawberry crown rot pathogen Phytophthora cactorum.</title>
        <authorList>
            <person name="Armitage A.D."/>
            <person name="Nellist C.F."/>
            <person name="Bates H."/>
            <person name="Vickerstaff R.J."/>
            <person name="Harrison R.J."/>
        </authorList>
    </citation>
    <scope>NUCLEOTIDE SEQUENCE</scope>
    <source>
        <strain evidence="2">15-7</strain>
    </source>
</reference>
<keyword evidence="1" id="KW-0732">Signal</keyword>
<evidence type="ECO:0000313" key="2">
    <source>
        <dbReference type="EMBL" id="KAG2847052.1"/>
    </source>
</evidence>
<name>A0A8T0YDE0_9STRA</name>
<evidence type="ECO:0000256" key="1">
    <source>
        <dbReference type="SAM" id="SignalP"/>
    </source>
</evidence>
<dbReference type="AlphaFoldDB" id="A0A8T0YDE0"/>
<gene>
    <name evidence="2" type="ORF">PC113_g17862</name>
</gene>
<dbReference type="EMBL" id="RCMG01000799">
    <property type="protein sequence ID" value="KAG2847052.1"/>
    <property type="molecule type" value="Genomic_DNA"/>
</dbReference>
<comment type="caution">
    <text evidence="2">The sequence shown here is derived from an EMBL/GenBank/DDBJ whole genome shotgun (WGS) entry which is preliminary data.</text>
</comment>
<sequence length="40" mass="4296">MQAKAHVLLVRLLPKLVRATGAVRGEIGVGVDRVAMDELL</sequence>
<evidence type="ECO:0000313" key="3">
    <source>
        <dbReference type="Proteomes" id="UP000735874"/>
    </source>
</evidence>
<feature type="signal peptide" evidence="1">
    <location>
        <begin position="1"/>
        <end position="19"/>
    </location>
</feature>
<accession>A0A8T0YDE0</accession>
<proteinExistence type="predicted"/>
<organism evidence="2 3">
    <name type="scientific">Phytophthora cactorum</name>
    <dbReference type="NCBI Taxonomy" id="29920"/>
    <lineage>
        <taxon>Eukaryota</taxon>
        <taxon>Sar</taxon>
        <taxon>Stramenopiles</taxon>
        <taxon>Oomycota</taxon>
        <taxon>Peronosporomycetes</taxon>
        <taxon>Peronosporales</taxon>
        <taxon>Peronosporaceae</taxon>
        <taxon>Phytophthora</taxon>
    </lineage>
</organism>
<protein>
    <submittedName>
        <fullName evidence="2">Uncharacterized protein</fullName>
    </submittedName>
</protein>
<dbReference type="Proteomes" id="UP000735874">
    <property type="component" value="Unassembled WGS sequence"/>
</dbReference>
<feature type="chain" id="PRO_5035713959" evidence="1">
    <location>
        <begin position="20"/>
        <end position="40"/>
    </location>
</feature>